<proteinExistence type="predicted"/>
<protein>
    <submittedName>
        <fullName evidence="3">(diamondback moth) hypothetical protein</fullName>
    </submittedName>
</protein>
<keyword evidence="2" id="KW-0732">Signal</keyword>
<dbReference type="AlphaFoldDB" id="A0A8S4EGB7"/>
<keyword evidence="4" id="KW-1185">Reference proteome</keyword>
<gene>
    <name evidence="3" type="ORF">PLXY2_LOCUS5545</name>
</gene>
<organism evidence="3 4">
    <name type="scientific">Plutella xylostella</name>
    <name type="common">Diamondback moth</name>
    <name type="synonym">Plutella maculipennis</name>
    <dbReference type="NCBI Taxonomy" id="51655"/>
    <lineage>
        <taxon>Eukaryota</taxon>
        <taxon>Metazoa</taxon>
        <taxon>Ecdysozoa</taxon>
        <taxon>Arthropoda</taxon>
        <taxon>Hexapoda</taxon>
        <taxon>Insecta</taxon>
        <taxon>Pterygota</taxon>
        <taxon>Neoptera</taxon>
        <taxon>Endopterygota</taxon>
        <taxon>Lepidoptera</taxon>
        <taxon>Glossata</taxon>
        <taxon>Ditrysia</taxon>
        <taxon>Yponomeutoidea</taxon>
        <taxon>Plutellidae</taxon>
        <taxon>Plutella</taxon>
    </lineage>
</organism>
<reference evidence="3" key="1">
    <citation type="submission" date="2020-11" db="EMBL/GenBank/DDBJ databases">
        <authorList>
            <person name="Whiteford S."/>
        </authorList>
    </citation>
    <scope>NUCLEOTIDE SEQUENCE</scope>
</reference>
<evidence type="ECO:0000256" key="2">
    <source>
        <dbReference type="SAM" id="SignalP"/>
    </source>
</evidence>
<comment type="caution">
    <text evidence="3">The sequence shown here is derived from an EMBL/GenBank/DDBJ whole genome shotgun (WGS) entry which is preliminary data.</text>
</comment>
<feature type="compositionally biased region" description="Basic and acidic residues" evidence="1">
    <location>
        <begin position="174"/>
        <end position="185"/>
    </location>
</feature>
<accession>A0A8S4EGB7</accession>
<evidence type="ECO:0000313" key="3">
    <source>
        <dbReference type="EMBL" id="CAG9114681.1"/>
    </source>
</evidence>
<feature type="signal peptide" evidence="2">
    <location>
        <begin position="1"/>
        <end position="15"/>
    </location>
</feature>
<name>A0A8S4EGB7_PLUXY</name>
<dbReference type="EMBL" id="CAJHNJ030000016">
    <property type="protein sequence ID" value="CAG9114681.1"/>
    <property type="molecule type" value="Genomic_DNA"/>
</dbReference>
<sequence>MQLLALLTVAAAAAAAPVLVDQRQDGDLNFQADVKNVVLIVALPQQKAPAGLQDLGLYLSGLTKSADGKVQERGAVRVLEAFVEPPTPYRVEIGGERAGGEGRTVTIAGRRAAVEAEAAAAGEDELKLLGATEQCGPGRRRDPASLACRDDPAPPAPAAAAAAEEPQQSSQNELDIKSEKLPESV</sequence>
<feature type="region of interest" description="Disordered" evidence="1">
    <location>
        <begin position="132"/>
        <end position="185"/>
    </location>
</feature>
<dbReference type="Proteomes" id="UP000653454">
    <property type="component" value="Unassembled WGS sequence"/>
</dbReference>
<evidence type="ECO:0000256" key="1">
    <source>
        <dbReference type="SAM" id="MobiDB-lite"/>
    </source>
</evidence>
<evidence type="ECO:0000313" key="4">
    <source>
        <dbReference type="Proteomes" id="UP000653454"/>
    </source>
</evidence>
<feature type="chain" id="PRO_5035713833" evidence="2">
    <location>
        <begin position="16"/>
        <end position="185"/>
    </location>
</feature>
<feature type="compositionally biased region" description="Basic and acidic residues" evidence="1">
    <location>
        <begin position="139"/>
        <end position="152"/>
    </location>
</feature>